<accession>A0ABP3YB53</accession>
<reference evidence="2" key="1">
    <citation type="journal article" date="2019" name="Int. J. Syst. Evol. Microbiol.">
        <title>The Global Catalogue of Microorganisms (GCM) 10K type strain sequencing project: providing services to taxonomists for standard genome sequencing and annotation.</title>
        <authorList>
            <consortium name="The Broad Institute Genomics Platform"/>
            <consortium name="The Broad Institute Genome Sequencing Center for Infectious Disease"/>
            <person name="Wu L."/>
            <person name="Ma J."/>
        </authorList>
    </citation>
    <scope>NUCLEOTIDE SEQUENCE [LARGE SCALE GENOMIC DNA]</scope>
    <source>
        <strain evidence="2">JCM 16112</strain>
    </source>
</reference>
<name>A0ABP3YB53_9BACT</name>
<evidence type="ECO:0000313" key="2">
    <source>
        <dbReference type="Proteomes" id="UP001500469"/>
    </source>
</evidence>
<sequence length="300" mass="32251">MGQNSFSGEAKVDYLLKIYFSGENKEGIVKNMLVTLQELEDKISNPSLSEQYSFLYEMQDNVSQADDTCDALDFLSVGIYELDAAEAAEQGVMLPTDKAKVKSGEALANLNKVSSKTRALSRTATNVAVAGLLAKSGGSKLLGSIANTSQVVGDVASVANETSQSAIGIADLGKSLGFTKKDKPCSKVPQKEIQIGPHHIEEVLMVATTSIEGDGIGRDTLKTVITVSNLSFSSLRTITDTLVNKTEIHAVDKAYNEKLTTITVSHFGNTDELAEWIYDKLNHMLKLVAYDTGTISFAAR</sequence>
<gene>
    <name evidence="1" type="ORF">GCM10009119_10860</name>
</gene>
<proteinExistence type="predicted"/>
<dbReference type="EMBL" id="BAAAFI010000004">
    <property type="protein sequence ID" value="GAA0878118.1"/>
    <property type="molecule type" value="Genomic_DNA"/>
</dbReference>
<organism evidence="1 2">
    <name type="scientific">Algoriphagus jejuensis</name>
    <dbReference type="NCBI Taxonomy" id="419934"/>
    <lineage>
        <taxon>Bacteria</taxon>
        <taxon>Pseudomonadati</taxon>
        <taxon>Bacteroidota</taxon>
        <taxon>Cytophagia</taxon>
        <taxon>Cytophagales</taxon>
        <taxon>Cyclobacteriaceae</taxon>
        <taxon>Algoriphagus</taxon>
    </lineage>
</organism>
<comment type="caution">
    <text evidence="1">The sequence shown here is derived from an EMBL/GenBank/DDBJ whole genome shotgun (WGS) entry which is preliminary data.</text>
</comment>
<dbReference type="Proteomes" id="UP001500469">
    <property type="component" value="Unassembled WGS sequence"/>
</dbReference>
<protein>
    <submittedName>
        <fullName evidence="1">Uncharacterized protein</fullName>
    </submittedName>
</protein>
<keyword evidence="2" id="KW-1185">Reference proteome</keyword>
<evidence type="ECO:0000313" key="1">
    <source>
        <dbReference type="EMBL" id="GAA0878118.1"/>
    </source>
</evidence>